<name>A0A135UQ42_9PEZI</name>
<dbReference type="Gene3D" id="3.30.710.10">
    <property type="entry name" value="Potassium Channel Kv1.1, Chain A"/>
    <property type="match status" value="1"/>
</dbReference>
<dbReference type="SUPFAM" id="SSF54695">
    <property type="entry name" value="POZ domain"/>
    <property type="match status" value="1"/>
</dbReference>
<reference evidence="1 2" key="1">
    <citation type="submission" date="2014-02" db="EMBL/GenBank/DDBJ databases">
        <title>The genome sequence of Colletotrichum nymphaeae SA-01.</title>
        <authorList>
            <person name="Baroncelli R."/>
            <person name="Thon M.R."/>
        </authorList>
    </citation>
    <scope>NUCLEOTIDE SEQUENCE [LARGE SCALE GENOMIC DNA]</scope>
    <source>
        <strain evidence="1 2">SA-01</strain>
    </source>
</reference>
<proteinExistence type="predicted"/>
<dbReference type="InterPro" id="IPR011333">
    <property type="entry name" value="SKP1/BTB/POZ_sf"/>
</dbReference>
<accession>A0A135UQ42</accession>
<evidence type="ECO:0008006" key="3">
    <source>
        <dbReference type="Google" id="ProtNLM"/>
    </source>
</evidence>
<evidence type="ECO:0000313" key="2">
    <source>
        <dbReference type="Proteomes" id="UP000070054"/>
    </source>
</evidence>
<protein>
    <recommendedName>
        <fullName evidence="3">BTB domain-containing protein</fullName>
    </recommendedName>
</protein>
<dbReference type="AlphaFoldDB" id="A0A135UQ42"/>
<comment type="caution">
    <text evidence="1">The sequence shown here is derived from an EMBL/GenBank/DDBJ whole genome shotgun (WGS) entry which is preliminary data.</text>
</comment>
<evidence type="ECO:0000313" key="1">
    <source>
        <dbReference type="EMBL" id="KXH62511.1"/>
    </source>
</evidence>
<organism evidence="1 2">
    <name type="scientific">Colletotrichum nymphaeae SA-01</name>
    <dbReference type="NCBI Taxonomy" id="1460502"/>
    <lineage>
        <taxon>Eukaryota</taxon>
        <taxon>Fungi</taxon>
        <taxon>Dikarya</taxon>
        <taxon>Ascomycota</taxon>
        <taxon>Pezizomycotina</taxon>
        <taxon>Sordariomycetes</taxon>
        <taxon>Hypocreomycetidae</taxon>
        <taxon>Glomerellales</taxon>
        <taxon>Glomerellaceae</taxon>
        <taxon>Colletotrichum</taxon>
        <taxon>Colletotrichum acutatum species complex</taxon>
    </lineage>
</organism>
<dbReference type="CDD" id="cd18186">
    <property type="entry name" value="BTB_POZ_ZBTB_KLHL-like"/>
    <property type="match status" value="1"/>
</dbReference>
<keyword evidence="2" id="KW-1185">Reference proteome</keyword>
<dbReference type="OrthoDB" id="5275938at2759"/>
<sequence>MASAADDSLNVPERVEPPIAKEKVFFDDRGDLTLRVGNLGDGGADVFEFVVCSRALARASPVFRAMLFDGFSESKPEGDTWIVKLPEDRPAPFFILLNIIHGCFSAVPQKLELDELYQLLVVTNKYDMLSVIFQWAPIWFEPHRSKVNTEGQIVDKTGVPLNTYDCYEANGIIDDITKARQDILEELVSDFHAAIRDGLEGRGCKKNGPKSSLNRTMLAIMDMAILLPRLMPCLRPIGKQLRTGATTLPWLK</sequence>
<gene>
    <name evidence="1" type="ORF">CNYM01_01722</name>
</gene>
<dbReference type="Proteomes" id="UP000070054">
    <property type="component" value="Unassembled WGS sequence"/>
</dbReference>
<dbReference type="EMBL" id="JEMN01000281">
    <property type="protein sequence ID" value="KXH62511.1"/>
    <property type="molecule type" value="Genomic_DNA"/>
</dbReference>